<dbReference type="RefSeq" id="WP_145374953.1">
    <property type="nucleotide sequence ID" value="NZ_CP036276.1"/>
</dbReference>
<dbReference type="EMBL" id="CP036276">
    <property type="protein sequence ID" value="QDU42963.1"/>
    <property type="molecule type" value="Genomic_DNA"/>
</dbReference>
<dbReference type="Proteomes" id="UP000319383">
    <property type="component" value="Chromosome"/>
</dbReference>
<keyword evidence="1" id="KW-0812">Transmembrane</keyword>
<keyword evidence="1" id="KW-1133">Transmembrane helix</keyword>
<dbReference type="InterPro" id="IPR005182">
    <property type="entry name" value="YdbS-like_PH"/>
</dbReference>
<sequence length="175" mass="19503">MTTVAAYRRPPISGVNTDAETPVMTVYPSIACTGLGRLHGKLYESMPVKLFGVKLSHWLFPLPSAPGAIMLYFYLKLFGVRYTVTNRSVQVWKSLGNRMLKQVSLNEIDDIAIAQDPGQVFYRAADLQLLNAAGEVILRLEGIPFPETFRNLILETRDARRQTDASHAVIAARHS</sequence>
<accession>A0A517ZKL6</accession>
<dbReference type="Pfam" id="PF03703">
    <property type="entry name" value="bPH_2"/>
    <property type="match status" value="1"/>
</dbReference>
<evidence type="ECO:0000259" key="2">
    <source>
        <dbReference type="Pfam" id="PF03703"/>
    </source>
</evidence>
<dbReference type="KEGG" id="sdyn:Mal52_14330"/>
<gene>
    <name evidence="3" type="ORF">Mal52_14330</name>
</gene>
<keyword evidence="1" id="KW-0472">Membrane</keyword>
<evidence type="ECO:0000256" key="1">
    <source>
        <dbReference type="SAM" id="Phobius"/>
    </source>
</evidence>
<protein>
    <recommendedName>
        <fullName evidence="2">YdbS-like PH domain-containing protein</fullName>
    </recommendedName>
</protein>
<feature type="transmembrane region" description="Helical" evidence="1">
    <location>
        <begin position="55"/>
        <end position="75"/>
    </location>
</feature>
<organism evidence="3 4">
    <name type="scientific">Symmachiella dynata</name>
    <dbReference type="NCBI Taxonomy" id="2527995"/>
    <lineage>
        <taxon>Bacteria</taxon>
        <taxon>Pseudomonadati</taxon>
        <taxon>Planctomycetota</taxon>
        <taxon>Planctomycetia</taxon>
        <taxon>Planctomycetales</taxon>
        <taxon>Planctomycetaceae</taxon>
        <taxon>Symmachiella</taxon>
    </lineage>
</organism>
<name>A0A517ZKL6_9PLAN</name>
<dbReference type="AlphaFoldDB" id="A0A517ZKL6"/>
<evidence type="ECO:0000313" key="3">
    <source>
        <dbReference type="EMBL" id="QDU42963.1"/>
    </source>
</evidence>
<proteinExistence type="predicted"/>
<evidence type="ECO:0000313" key="4">
    <source>
        <dbReference type="Proteomes" id="UP000319383"/>
    </source>
</evidence>
<feature type="domain" description="YdbS-like PH" evidence="2">
    <location>
        <begin position="79"/>
        <end position="151"/>
    </location>
</feature>
<keyword evidence="4" id="KW-1185">Reference proteome</keyword>
<reference evidence="3 4" key="1">
    <citation type="submission" date="2019-02" db="EMBL/GenBank/DDBJ databases">
        <title>Deep-cultivation of Planctomycetes and their phenomic and genomic characterization uncovers novel biology.</title>
        <authorList>
            <person name="Wiegand S."/>
            <person name="Jogler M."/>
            <person name="Boedeker C."/>
            <person name="Pinto D."/>
            <person name="Vollmers J."/>
            <person name="Rivas-Marin E."/>
            <person name="Kohn T."/>
            <person name="Peeters S.H."/>
            <person name="Heuer A."/>
            <person name="Rast P."/>
            <person name="Oberbeckmann S."/>
            <person name="Bunk B."/>
            <person name="Jeske O."/>
            <person name="Meyerdierks A."/>
            <person name="Storesund J.E."/>
            <person name="Kallscheuer N."/>
            <person name="Luecker S."/>
            <person name="Lage O.M."/>
            <person name="Pohl T."/>
            <person name="Merkel B.J."/>
            <person name="Hornburger P."/>
            <person name="Mueller R.-W."/>
            <person name="Bruemmer F."/>
            <person name="Labrenz M."/>
            <person name="Spormann A.M."/>
            <person name="Op den Camp H."/>
            <person name="Overmann J."/>
            <person name="Amann R."/>
            <person name="Jetten M.S.M."/>
            <person name="Mascher T."/>
            <person name="Medema M.H."/>
            <person name="Devos D.P."/>
            <person name="Kaster A.-K."/>
            <person name="Ovreas L."/>
            <person name="Rohde M."/>
            <person name="Galperin M.Y."/>
            <person name="Jogler C."/>
        </authorList>
    </citation>
    <scope>NUCLEOTIDE SEQUENCE [LARGE SCALE GENOMIC DNA]</scope>
    <source>
        <strain evidence="3 4">Mal52</strain>
    </source>
</reference>